<dbReference type="SUPFAM" id="SSF53187">
    <property type="entry name" value="Zn-dependent exopeptidases"/>
    <property type="match status" value="1"/>
</dbReference>
<protein>
    <submittedName>
        <fullName evidence="10">Carboxypeptidase B-like</fullName>
    </submittedName>
</protein>
<name>A0ABM0GNQ2_SACKO</name>
<comment type="cofactor">
    <cofactor evidence="1">
        <name>Zn(2+)</name>
        <dbReference type="ChEBI" id="CHEBI:29105"/>
    </cofactor>
</comment>
<evidence type="ECO:0000256" key="6">
    <source>
        <dbReference type="ARBA" id="ARBA00023049"/>
    </source>
</evidence>
<reference evidence="10" key="1">
    <citation type="submission" date="2025-08" db="UniProtKB">
        <authorList>
            <consortium name="RefSeq"/>
        </authorList>
    </citation>
    <scope>IDENTIFICATION</scope>
    <source>
        <tissue evidence="10">Testes</tissue>
    </source>
</reference>
<evidence type="ECO:0000259" key="8">
    <source>
        <dbReference type="PROSITE" id="PS52035"/>
    </source>
</evidence>
<dbReference type="GeneID" id="100378906"/>
<feature type="active site" description="Proton donor/acceptor" evidence="7">
    <location>
        <position position="50"/>
    </location>
</feature>
<evidence type="ECO:0000256" key="1">
    <source>
        <dbReference type="ARBA" id="ARBA00001947"/>
    </source>
</evidence>
<evidence type="ECO:0000256" key="5">
    <source>
        <dbReference type="ARBA" id="ARBA00022833"/>
    </source>
</evidence>
<dbReference type="PANTHER" id="PTHR11705">
    <property type="entry name" value="PROTEASE FAMILY M14 CARBOXYPEPTIDASE A,B"/>
    <property type="match status" value="1"/>
</dbReference>
<keyword evidence="9" id="KW-1185">Reference proteome</keyword>
<proteinExistence type="inferred from homology"/>
<dbReference type="PROSITE" id="PS52035">
    <property type="entry name" value="PEPTIDASE_M14"/>
    <property type="match status" value="1"/>
</dbReference>
<dbReference type="Gene3D" id="3.40.630.10">
    <property type="entry name" value="Zn peptidases"/>
    <property type="match status" value="1"/>
</dbReference>
<evidence type="ECO:0000256" key="2">
    <source>
        <dbReference type="ARBA" id="ARBA00005988"/>
    </source>
</evidence>
<organism evidence="9 10">
    <name type="scientific">Saccoglossus kowalevskii</name>
    <name type="common">Acorn worm</name>
    <dbReference type="NCBI Taxonomy" id="10224"/>
    <lineage>
        <taxon>Eukaryota</taxon>
        <taxon>Metazoa</taxon>
        <taxon>Hemichordata</taxon>
        <taxon>Enteropneusta</taxon>
        <taxon>Harrimaniidae</taxon>
        <taxon>Saccoglossus</taxon>
    </lineage>
</organism>
<comment type="similarity">
    <text evidence="2 7">Belongs to the peptidase M14 family.</text>
</comment>
<dbReference type="InterPro" id="IPR000834">
    <property type="entry name" value="Peptidase_M14"/>
</dbReference>
<dbReference type="Pfam" id="PF00246">
    <property type="entry name" value="Peptidase_M14"/>
    <property type="match status" value="1"/>
</dbReference>
<evidence type="ECO:0000256" key="4">
    <source>
        <dbReference type="ARBA" id="ARBA00022801"/>
    </source>
</evidence>
<evidence type="ECO:0000313" key="9">
    <source>
        <dbReference type="Proteomes" id="UP000694865"/>
    </source>
</evidence>
<sequence>VASTTEVCQAIYAVHGTIYECGDVLDSEYSGFALDWYYGNATIKYSYLVELRDQGEYGFLLPEDQIIPSGEETYAGMKAAIKFVQDNDMA</sequence>
<evidence type="ECO:0000256" key="3">
    <source>
        <dbReference type="ARBA" id="ARBA00022670"/>
    </source>
</evidence>
<accession>A0ABM0GNQ2</accession>
<feature type="domain" description="Peptidase M14" evidence="8">
    <location>
        <begin position="1"/>
        <end position="84"/>
    </location>
</feature>
<gene>
    <name evidence="10" type="primary">LOC100378906</name>
</gene>
<evidence type="ECO:0000313" key="10">
    <source>
        <dbReference type="RefSeq" id="XP_002733988.1"/>
    </source>
</evidence>
<dbReference type="PANTHER" id="PTHR11705:SF143">
    <property type="entry name" value="SLL0236 PROTEIN"/>
    <property type="match status" value="1"/>
</dbReference>
<keyword evidence="5" id="KW-0862">Zinc</keyword>
<feature type="non-terminal residue" evidence="10">
    <location>
        <position position="1"/>
    </location>
</feature>
<keyword evidence="4" id="KW-0378">Hydrolase</keyword>
<dbReference type="RefSeq" id="XP_002733988.1">
    <property type="nucleotide sequence ID" value="XM_002733942.1"/>
</dbReference>
<evidence type="ECO:0000256" key="7">
    <source>
        <dbReference type="PROSITE-ProRule" id="PRU01379"/>
    </source>
</evidence>
<keyword evidence="6" id="KW-0482">Metalloprotease</keyword>
<dbReference type="Proteomes" id="UP000694865">
    <property type="component" value="Unplaced"/>
</dbReference>
<keyword evidence="3" id="KW-0645">Protease</keyword>